<gene>
    <name evidence="2" type="ORF">LX80_02654</name>
</gene>
<reference evidence="2 3" key="1">
    <citation type="submission" date="2018-06" db="EMBL/GenBank/DDBJ databases">
        <title>Genomic Encyclopedia of Archaeal and Bacterial Type Strains, Phase II (KMG-II): from individual species to whole genera.</title>
        <authorList>
            <person name="Goeker M."/>
        </authorList>
    </citation>
    <scope>NUCLEOTIDE SEQUENCE [LARGE SCALE GENOMIC DNA]</scope>
    <source>
        <strain evidence="2 3">DSM 23241</strain>
    </source>
</reference>
<dbReference type="InterPro" id="IPR025665">
    <property type="entry name" value="Beta-barrel_OMP_2"/>
</dbReference>
<feature type="domain" description="Outer membrane protein beta-barrel" evidence="1">
    <location>
        <begin position="103"/>
        <end position="236"/>
    </location>
</feature>
<evidence type="ECO:0000259" key="1">
    <source>
        <dbReference type="Pfam" id="PF13568"/>
    </source>
</evidence>
<dbReference type="Pfam" id="PF13568">
    <property type="entry name" value="OMP_b-brl_2"/>
    <property type="match status" value="1"/>
</dbReference>
<evidence type="ECO:0000313" key="2">
    <source>
        <dbReference type="EMBL" id="PZX60086.1"/>
    </source>
</evidence>
<name>A0A2W7RM73_9BACT</name>
<dbReference type="Proteomes" id="UP000249720">
    <property type="component" value="Unassembled WGS sequence"/>
</dbReference>
<comment type="caution">
    <text evidence="2">The sequence shown here is derived from an EMBL/GenBank/DDBJ whole genome shotgun (WGS) entry which is preliminary data.</text>
</comment>
<dbReference type="AlphaFoldDB" id="A0A2W7RM73"/>
<proteinExistence type="predicted"/>
<keyword evidence="3" id="KW-1185">Reference proteome</keyword>
<protein>
    <recommendedName>
        <fullName evidence="1">Outer membrane protein beta-barrel domain-containing protein</fullName>
    </recommendedName>
</protein>
<dbReference type="EMBL" id="QKZV01000011">
    <property type="protein sequence ID" value="PZX60086.1"/>
    <property type="molecule type" value="Genomic_DNA"/>
</dbReference>
<sequence>MAAILLFLSYSKKMLNHSYLYRMKKTILLLLLSVGTLTMAHAQISNLFHKKGKTDSTAQHKTRKEPKPVIPKIKTDWSKVDVSKVPSDHFLVQFGSDTWVGKPNPDTIGTKGFSRHFNFYAMLNRPFKSDKRFSVAYGLGIGSSNIFFDHRYVKVWAPSQTLPFDSTTRFKKSKVTTIYLQAPVELRYFSNPVDPQHSWKFAVGAKVGTLLKAYFKGKNLLDINNNSLYGTQYVLKESNKKFFNGTFLAATARAGYGNVSLNIDYSVLGVLKQNAGPVMNTLSIGLTISGL</sequence>
<evidence type="ECO:0000313" key="3">
    <source>
        <dbReference type="Proteomes" id="UP000249720"/>
    </source>
</evidence>
<organism evidence="2 3">
    <name type="scientific">Hydrotalea sandarakina</name>
    <dbReference type="NCBI Taxonomy" id="1004304"/>
    <lineage>
        <taxon>Bacteria</taxon>
        <taxon>Pseudomonadati</taxon>
        <taxon>Bacteroidota</taxon>
        <taxon>Chitinophagia</taxon>
        <taxon>Chitinophagales</taxon>
        <taxon>Chitinophagaceae</taxon>
        <taxon>Hydrotalea</taxon>
    </lineage>
</organism>
<accession>A0A2W7RM73</accession>